<reference evidence="2" key="2">
    <citation type="journal article" date="2015" name="Fish Shellfish Immunol.">
        <title>Early steps in the European eel (Anguilla anguilla)-Vibrio vulnificus interaction in the gills: Role of the RtxA13 toxin.</title>
        <authorList>
            <person name="Callol A."/>
            <person name="Pajuelo D."/>
            <person name="Ebbesson L."/>
            <person name="Teles M."/>
            <person name="MacKenzie S."/>
            <person name="Amaro C."/>
        </authorList>
    </citation>
    <scope>NUCLEOTIDE SEQUENCE</scope>
</reference>
<evidence type="ECO:0000256" key="1">
    <source>
        <dbReference type="SAM" id="SignalP"/>
    </source>
</evidence>
<protein>
    <submittedName>
        <fullName evidence="2">Uncharacterized protein</fullName>
    </submittedName>
</protein>
<feature type="chain" id="PRO_5002430815" evidence="1">
    <location>
        <begin position="20"/>
        <end position="43"/>
    </location>
</feature>
<dbReference type="AlphaFoldDB" id="A0A0E9PZV3"/>
<organism evidence="2">
    <name type="scientific">Anguilla anguilla</name>
    <name type="common">European freshwater eel</name>
    <name type="synonym">Muraena anguilla</name>
    <dbReference type="NCBI Taxonomy" id="7936"/>
    <lineage>
        <taxon>Eukaryota</taxon>
        <taxon>Metazoa</taxon>
        <taxon>Chordata</taxon>
        <taxon>Craniata</taxon>
        <taxon>Vertebrata</taxon>
        <taxon>Euteleostomi</taxon>
        <taxon>Actinopterygii</taxon>
        <taxon>Neopterygii</taxon>
        <taxon>Teleostei</taxon>
        <taxon>Anguilliformes</taxon>
        <taxon>Anguillidae</taxon>
        <taxon>Anguilla</taxon>
    </lineage>
</organism>
<evidence type="ECO:0000313" key="2">
    <source>
        <dbReference type="EMBL" id="JAH09615.1"/>
    </source>
</evidence>
<feature type="signal peptide" evidence="1">
    <location>
        <begin position="1"/>
        <end position="19"/>
    </location>
</feature>
<dbReference type="EMBL" id="GBXM01098962">
    <property type="protein sequence ID" value="JAH09615.1"/>
    <property type="molecule type" value="Transcribed_RNA"/>
</dbReference>
<reference evidence="2" key="1">
    <citation type="submission" date="2014-11" db="EMBL/GenBank/DDBJ databases">
        <authorList>
            <person name="Amaro Gonzalez C."/>
        </authorList>
    </citation>
    <scope>NUCLEOTIDE SEQUENCE</scope>
</reference>
<sequence>MHCITWFHKLIYLLGFVRSGGKVHGCSTYWQTLCPAGPGEEQL</sequence>
<name>A0A0E9PZV3_ANGAN</name>
<proteinExistence type="predicted"/>
<keyword evidence="1" id="KW-0732">Signal</keyword>
<accession>A0A0E9PZV3</accession>